<name>A0AAD6MHA7_9ROSI</name>
<dbReference type="EMBL" id="JAQIZT010000009">
    <property type="protein sequence ID" value="KAJ6984768.1"/>
    <property type="molecule type" value="Genomic_DNA"/>
</dbReference>
<sequence length="80" mass="9192">MMTVMNGCKSSQCLLEELLIIWCPLLKPIPRGMLPINLKSLAISRCENLIESKLENQVPFFILLLQNQPLKCPNTRLHFL</sequence>
<evidence type="ECO:0000313" key="2">
    <source>
        <dbReference type="EMBL" id="KAJ6984780.1"/>
    </source>
</evidence>
<accession>A0AAD6MHA7</accession>
<comment type="caution">
    <text evidence="2">The sequence shown here is derived from an EMBL/GenBank/DDBJ whole genome shotgun (WGS) entry which is preliminary data.</text>
</comment>
<organism evidence="2 3">
    <name type="scientific">Populus alba x Populus x berolinensis</name>
    <dbReference type="NCBI Taxonomy" id="444605"/>
    <lineage>
        <taxon>Eukaryota</taxon>
        <taxon>Viridiplantae</taxon>
        <taxon>Streptophyta</taxon>
        <taxon>Embryophyta</taxon>
        <taxon>Tracheophyta</taxon>
        <taxon>Spermatophyta</taxon>
        <taxon>Magnoliopsida</taxon>
        <taxon>eudicotyledons</taxon>
        <taxon>Gunneridae</taxon>
        <taxon>Pentapetalae</taxon>
        <taxon>rosids</taxon>
        <taxon>fabids</taxon>
        <taxon>Malpighiales</taxon>
        <taxon>Salicaceae</taxon>
        <taxon>Saliceae</taxon>
        <taxon>Populus</taxon>
    </lineage>
</organism>
<dbReference type="AlphaFoldDB" id="A0AAD6MHA7"/>
<gene>
    <name evidence="1" type="ORF">NC653_022925</name>
    <name evidence="2" type="ORF">NC653_022933</name>
</gene>
<keyword evidence="3" id="KW-1185">Reference proteome</keyword>
<evidence type="ECO:0000313" key="3">
    <source>
        <dbReference type="Proteomes" id="UP001164929"/>
    </source>
</evidence>
<evidence type="ECO:0000313" key="1">
    <source>
        <dbReference type="EMBL" id="KAJ6984768.1"/>
    </source>
</evidence>
<reference evidence="2" key="1">
    <citation type="journal article" date="2023" name="Mol. Ecol. Resour.">
        <title>Chromosome-level genome assembly of a triploid poplar Populus alba 'Berolinensis'.</title>
        <authorList>
            <person name="Chen S."/>
            <person name="Yu Y."/>
            <person name="Wang X."/>
            <person name="Wang S."/>
            <person name="Zhang T."/>
            <person name="Zhou Y."/>
            <person name="He R."/>
            <person name="Meng N."/>
            <person name="Wang Y."/>
            <person name="Liu W."/>
            <person name="Liu Z."/>
            <person name="Liu J."/>
            <person name="Guo Q."/>
            <person name="Huang H."/>
            <person name="Sederoff R.R."/>
            <person name="Wang G."/>
            <person name="Qu G."/>
            <person name="Chen S."/>
        </authorList>
    </citation>
    <scope>NUCLEOTIDE SEQUENCE</scope>
    <source>
        <strain evidence="2">SC-2020</strain>
    </source>
</reference>
<dbReference type="EMBL" id="JAQIZT010000009">
    <property type="protein sequence ID" value="KAJ6984780.1"/>
    <property type="molecule type" value="Genomic_DNA"/>
</dbReference>
<protein>
    <submittedName>
        <fullName evidence="2">Uncharacterized protein</fullName>
    </submittedName>
</protein>
<proteinExistence type="predicted"/>
<dbReference type="Proteomes" id="UP001164929">
    <property type="component" value="Chromosome 9"/>
</dbReference>